<sequence>SIQSLFPLTVTSVSTEEIVKGVPSDNLLAPNQSSIGFIESPRYPDAYPRALEKKYTLINLKTNGHVRLVFDDFHVHFQSEMQIVDSDGRELINTRRENRRPPAIVSSGNRLTLYFKAHDFTQTVVSI</sequence>
<dbReference type="AlphaFoldDB" id="A0AAN8GBI9"/>
<keyword evidence="4" id="KW-1185">Reference proteome</keyword>
<gene>
    <name evidence="3" type="ORF">GCK32_009958</name>
</gene>
<feature type="non-terminal residue" evidence="3">
    <location>
        <position position="1"/>
    </location>
</feature>
<dbReference type="SUPFAM" id="SSF49854">
    <property type="entry name" value="Spermadhesin, CUB domain"/>
    <property type="match status" value="1"/>
</dbReference>
<evidence type="ECO:0000256" key="1">
    <source>
        <dbReference type="ARBA" id="ARBA00023157"/>
    </source>
</evidence>
<protein>
    <recommendedName>
        <fullName evidence="2">CUB domain-containing protein</fullName>
    </recommendedName>
</protein>
<evidence type="ECO:0000313" key="4">
    <source>
        <dbReference type="Proteomes" id="UP001331761"/>
    </source>
</evidence>
<accession>A0AAN8GBI9</accession>
<organism evidence="3 4">
    <name type="scientific">Trichostrongylus colubriformis</name>
    <name type="common">Black scour worm</name>
    <dbReference type="NCBI Taxonomy" id="6319"/>
    <lineage>
        <taxon>Eukaryota</taxon>
        <taxon>Metazoa</taxon>
        <taxon>Ecdysozoa</taxon>
        <taxon>Nematoda</taxon>
        <taxon>Chromadorea</taxon>
        <taxon>Rhabditida</taxon>
        <taxon>Rhabditina</taxon>
        <taxon>Rhabditomorpha</taxon>
        <taxon>Strongyloidea</taxon>
        <taxon>Trichostrongylidae</taxon>
        <taxon>Trichostrongylus</taxon>
    </lineage>
</organism>
<name>A0AAN8GBI9_TRICO</name>
<dbReference type="Proteomes" id="UP001331761">
    <property type="component" value="Unassembled WGS sequence"/>
</dbReference>
<comment type="caution">
    <text evidence="3">The sequence shown here is derived from an EMBL/GenBank/DDBJ whole genome shotgun (WGS) entry which is preliminary data.</text>
</comment>
<feature type="non-terminal residue" evidence="3">
    <location>
        <position position="127"/>
    </location>
</feature>
<dbReference type="CDD" id="cd00041">
    <property type="entry name" value="CUB"/>
    <property type="match status" value="1"/>
</dbReference>
<feature type="domain" description="CUB" evidence="2">
    <location>
        <begin position="33"/>
        <end position="119"/>
    </location>
</feature>
<evidence type="ECO:0000313" key="3">
    <source>
        <dbReference type="EMBL" id="KAK5981308.1"/>
    </source>
</evidence>
<reference evidence="3 4" key="1">
    <citation type="submission" date="2019-10" db="EMBL/GenBank/DDBJ databases">
        <title>Assembly and Annotation for the nematode Trichostrongylus colubriformis.</title>
        <authorList>
            <person name="Martin J."/>
        </authorList>
    </citation>
    <scope>NUCLEOTIDE SEQUENCE [LARGE SCALE GENOMIC DNA]</scope>
    <source>
        <strain evidence="3">G859</strain>
        <tissue evidence="3">Whole worm</tissue>
    </source>
</reference>
<dbReference type="EMBL" id="WIXE01006410">
    <property type="protein sequence ID" value="KAK5981308.1"/>
    <property type="molecule type" value="Genomic_DNA"/>
</dbReference>
<keyword evidence="1" id="KW-1015">Disulfide bond</keyword>
<dbReference type="InterPro" id="IPR035914">
    <property type="entry name" value="Sperma_CUB_dom_sf"/>
</dbReference>
<dbReference type="InterPro" id="IPR000859">
    <property type="entry name" value="CUB_dom"/>
</dbReference>
<dbReference type="Gene3D" id="2.60.120.290">
    <property type="entry name" value="Spermadhesin, CUB domain"/>
    <property type="match status" value="1"/>
</dbReference>
<dbReference type="Pfam" id="PF00431">
    <property type="entry name" value="CUB"/>
    <property type="match status" value="1"/>
</dbReference>
<proteinExistence type="predicted"/>
<evidence type="ECO:0000259" key="2">
    <source>
        <dbReference type="Pfam" id="PF00431"/>
    </source>
</evidence>